<evidence type="ECO:0000256" key="1">
    <source>
        <dbReference type="ARBA" id="ARBA00004613"/>
    </source>
</evidence>
<feature type="region of interest" description="Disordered" evidence="4">
    <location>
        <begin position="284"/>
        <end position="305"/>
    </location>
</feature>
<feature type="region of interest" description="Disordered" evidence="4">
    <location>
        <begin position="61"/>
        <end position="250"/>
    </location>
</feature>
<comment type="subcellular location">
    <subcellularLocation>
        <location evidence="1">Secreted</location>
    </subcellularLocation>
</comment>
<dbReference type="OrthoDB" id="6372410at2759"/>
<evidence type="ECO:0000256" key="3">
    <source>
        <dbReference type="ARBA" id="ARBA00022729"/>
    </source>
</evidence>
<feature type="transmembrane region" description="Helical" evidence="5">
    <location>
        <begin position="7"/>
        <end position="26"/>
    </location>
</feature>
<keyword evidence="8" id="KW-1185">Reference proteome</keyword>
<organism evidence="7 8">
    <name type="scientific">Daphnia galeata</name>
    <dbReference type="NCBI Taxonomy" id="27404"/>
    <lineage>
        <taxon>Eukaryota</taxon>
        <taxon>Metazoa</taxon>
        <taxon>Ecdysozoa</taxon>
        <taxon>Arthropoda</taxon>
        <taxon>Crustacea</taxon>
        <taxon>Branchiopoda</taxon>
        <taxon>Diplostraca</taxon>
        <taxon>Cladocera</taxon>
        <taxon>Anomopoda</taxon>
        <taxon>Daphniidae</taxon>
        <taxon>Daphnia</taxon>
    </lineage>
</organism>
<comment type="caution">
    <text evidence="7">The sequence shown here is derived from an EMBL/GenBank/DDBJ whole genome shotgun (WGS) entry which is preliminary data.</text>
</comment>
<dbReference type="Proteomes" id="UP000789390">
    <property type="component" value="Unassembled WGS sequence"/>
</dbReference>
<dbReference type="InterPro" id="IPR001073">
    <property type="entry name" value="C1q_dom"/>
</dbReference>
<keyword evidence="5" id="KW-0472">Membrane</keyword>
<dbReference type="GO" id="GO:0005615">
    <property type="term" value="C:extracellular space"/>
    <property type="evidence" value="ECO:0007669"/>
    <property type="project" value="TreeGrafter"/>
</dbReference>
<dbReference type="EMBL" id="CAKKLH010000278">
    <property type="protein sequence ID" value="CAH0107672.1"/>
    <property type="molecule type" value="Genomic_DNA"/>
</dbReference>
<dbReference type="SUPFAM" id="SSF49842">
    <property type="entry name" value="TNF-like"/>
    <property type="match status" value="1"/>
</dbReference>
<evidence type="ECO:0000313" key="8">
    <source>
        <dbReference type="Proteomes" id="UP000789390"/>
    </source>
</evidence>
<evidence type="ECO:0000313" key="7">
    <source>
        <dbReference type="EMBL" id="CAH0107672.1"/>
    </source>
</evidence>
<keyword evidence="5" id="KW-1133">Transmembrane helix</keyword>
<evidence type="ECO:0000256" key="4">
    <source>
        <dbReference type="SAM" id="MobiDB-lite"/>
    </source>
</evidence>
<reference evidence="7" key="1">
    <citation type="submission" date="2021-11" db="EMBL/GenBank/DDBJ databases">
        <authorList>
            <person name="Schell T."/>
        </authorList>
    </citation>
    <scope>NUCLEOTIDE SEQUENCE</scope>
    <source>
        <strain evidence="7">M5</strain>
    </source>
</reference>
<keyword evidence="2" id="KW-0964">Secreted</keyword>
<feature type="compositionally biased region" description="Low complexity" evidence="4">
    <location>
        <begin position="289"/>
        <end position="304"/>
    </location>
</feature>
<proteinExistence type="predicted"/>
<dbReference type="Gene3D" id="2.60.120.40">
    <property type="match status" value="1"/>
</dbReference>
<keyword evidence="3" id="KW-0732">Signal</keyword>
<evidence type="ECO:0000256" key="5">
    <source>
        <dbReference type="SAM" id="Phobius"/>
    </source>
</evidence>
<dbReference type="AlphaFoldDB" id="A0A8J2S1M3"/>
<feature type="compositionally biased region" description="Low complexity" evidence="4">
    <location>
        <begin position="61"/>
        <end position="149"/>
    </location>
</feature>
<dbReference type="PANTHER" id="PTHR22923:SF62">
    <property type="entry name" value="CVP18"/>
    <property type="match status" value="1"/>
</dbReference>
<keyword evidence="5" id="KW-0812">Transmembrane</keyword>
<dbReference type="PROSITE" id="PS50871">
    <property type="entry name" value="C1Q"/>
    <property type="match status" value="1"/>
</dbReference>
<protein>
    <recommendedName>
        <fullName evidence="6">C1q domain-containing protein</fullName>
    </recommendedName>
</protein>
<feature type="domain" description="C1q" evidence="6">
    <location>
        <begin position="412"/>
        <end position="583"/>
    </location>
</feature>
<dbReference type="PANTHER" id="PTHR22923">
    <property type="entry name" value="CEREBELLIN-RELATED"/>
    <property type="match status" value="1"/>
</dbReference>
<evidence type="ECO:0000259" key="6">
    <source>
        <dbReference type="PROSITE" id="PS50871"/>
    </source>
</evidence>
<evidence type="ECO:0000256" key="2">
    <source>
        <dbReference type="ARBA" id="ARBA00022525"/>
    </source>
</evidence>
<dbReference type="Pfam" id="PF00386">
    <property type="entry name" value="C1q"/>
    <property type="match status" value="1"/>
</dbReference>
<sequence length="583" mass="61271">METKNILYYGCIWFCMLSLFGPNWIINTVVGQTGANITATTVATTLAPAGLATTTTAPSAGLATTTTTAPPAGLATTTTAVPPAGIATTTTTTAAPATTTTTTAAPAGLTTTTTTVRPPSSLAVTTAAPPASLATTTAAPTAGLATTPTTAPPSSPATTTTTTAPAASLATTTTTTAAPTTTTTTPPAVLATTTTTTTQPADLTTTTTPTTPDVATTTSPTTATDPAITTSPTTTTALPTTTAGDPQTTNGLLAVTDYPTSTIVNVPLPTTSAGNHVDEAIQPSTSGISAESTTDSSTPAASSTGYPTQIDQIIHIKVQEIQKVVDKAEKELNQLSLKFDDQIVTRMKLNDIEGNVDAAVFQETNTLREVENTMLSLKIIEKELDIKEHGLMLLNGQQTLLEHKIEEDLKLNKSSTVAFFAQRNNGFQKTRHPSIIIHPFEIIGLRTISLHLAAIIHPFEIISLNEGQCFNGTSGIFTAPFNGIYHFFFTGLKMKRQTFGTGRVTLQIVKNTKILPTDRKVLAETHMDSAWNWYGWFGLQLQVTANLKANDEVTVELIDGSLYESVDPEHRLTSFGGFLISRL</sequence>
<dbReference type="InterPro" id="IPR008983">
    <property type="entry name" value="Tumour_necrosis_fac-like_dom"/>
</dbReference>
<dbReference type="InterPro" id="IPR050822">
    <property type="entry name" value="Cerebellin_Synaptic_Org"/>
</dbReference>
<feature type="compositionally biased region" description="Low complexity" evidence="4">
    <location>
        <begin position="156"/>
        <end position="243"/>
    </location>
</feature>
<accession>A0A8J2S1M3</accession>
<name>A0A8J2S1M3_9CRUS</name>
<gene>
    <name evidence="7" type="ORF">DGAL_LOCUS10992</name>
</gene>